<evidence type="ECO:0000256" key="1">
    <source>
        <dbReference type="ARBA" id="ARBA00022741"/>
    </source>
</evidence>
<dbReference type="InterPro" id="IPR027417">
    <property type="entry name" value="P-loop_NTPase"/>
</dbReference>
<name>A0A0G3GPC3_9CORY</name>
<dbReference type="GO" id="GO:0015937">
    <property type="term" value="P:coenzyme A biosynthetic process"/>
    <property type="evidence" value="ECO:0007669"/>
    <property type="project" value="UniProtKB-UniRule"/>
</dbReference>
<protein>
    <recommendedName>
        <fullName evidence="3 4">Dephospho-CoA kinase</fullName>
        <ecNumber evidence="3 4">2.7.1.24</ecNumber>
    </recommendedName>
    <alternativeName>
        <fullName evidence="3">Dephosphocoenzyme A kinase</fullName>
    </alternativeName>
</protein>
<keyword evidence="3" id="KW-0963">Cytoplasm</keyword>
<evidence type="ECO:0000259" key="5">
    <source>
        <dbReference type="PROSITE" id="PS50030"/>
    </source>
</evidence>
<keyword evidence="3 6" id="KW-0418">Kinase</keyword>
<keyword evidence="2 3" id="KW-0067">ATP-binding</keyword>
<comment type="subcellular location">
    <subcellularLocation>
        <location evidence="3">Cytoplasm</location>
    </subcellularLocation>
</comment>
<evidence type="ECO:0000313" key="7">
    <source>
        <dbReference type="Proteomes" id="UP000035368"/>
    </source>
</evidence>
<dbReference type="STRING" id="1050174.CEPID_05725"/>
<comment type="pathway">
    <text evidence="3">Cofactor biosynthesis; coenzyme A biosynthesis; CoA from (R)-pantothenate: step 5/5.</text>
</comment>
<dbReference type="GO" id="GO:0005737">
    <property type="term" value="C:cytoplasm"/>
    <property type="evidence" value="ECO:0007669"/>
    <property type="project" value="UniProtKB-SubCell"/>
</dbReference>
<dbReference type="Gene3D" id="3.40.50.300">
    <property type="entry name" value="P-loop containing nucleotide triphosphate hydrolases"/>
    <property type="match status" value="1"/>
</dbReference>
<dbReference type="PROSITE" id="PS51219">
    <property type="entry name" value="DPCK"/>
    <property type="match status" value="1"/>
</dbReference>
<dbReference type="Pfam" id="PF01121">
    <property type="entry name" value="CoaE"/>
    <property type="match status" value="1"/>
</dbReference>
<dbReference type="PROSITE" id="PS50030">
    <property type="entry name" value="UBA"/>
    <property type="match status" value="1"/>
</dbReference>
<gene>
    <name evidence="3" type="primary">coaE</name>
    <name evidence="6" type="ORF">CEPID_05725</name>
</gene>
<keyword evidence="1 3" id="KW-0547">Nucleotide-binding</keyword>
<feature type="binding site" evidence="3">
    <location>
        <begin position="15"/>
        <end position="20"/>
    </location>
    <ligand>
        <name>ATP</name>
        <dbReference type="ChEBI" id="CHEBI:30616"/>
    </ligand>
</feature>
<dbReference type="CDD" id="cd02022">
    <property type="entry name" value="DPCK"/>
    <property type="match status" value="1"/>
</dbReference>
<comment type="similarity">
    <text evidence="3">Belongs to the CoaE family.</text>
</comment>
<proteinExistence type="inferred from homology"/>
<dbReference type="NCBIfam" id="TIGR00152">
    <property type="entry name" value="dephospho-CoA kinase"/>
    <property type="match status" value="1"/>
</dbReference>
<feature type="domain" description="UBA" evidence="5">
    <location>
        <begin position="134"/>
        <end position="177"/>
    </location>
</feature>
<accession>A0A0G3GPC3</accession>
<dbReference type="AlphaFoldDB" id="A0A0G3GPC3"/>
<evidence type="ECO:0000256" key="4">
    <source>
        <dbReference type="NCBIfam" id="TIGR00152"/>
    </source>
</evidence>
<dbReference type="Proteomes" id="UP000035368">
    <property type="component" value="Chromosome"/>
</dbReference>
<sequence>MLGYMKKIGLTGGIGSGKSTVAGMLAARGIPVIDADQVARDVVPTALPELRVVFGPDIIAADGSLDRAALARLAFASPAATEKLNAIMHPLIREETERRFAAAQAAGYATVVYDMPLLVDLGLDQGMDEVWVVHVDPEERVRRLIRRGLSEEDARRRMAAQIGDSQRNAAADVLLDNNGTLADLQRQVEALA</sequence>
<evidence type="ECO:0000256" key="2">
    <source>
        <dbReference type="ARBA" id="ARBA00022840"/>
    </source>
</evidence>
<organism evidence="6 7">
    <name type="scientific">Corynebacterium epidermidicanis</name>
    <dbReference type="NCBI Taxonomy" id="1050174"/>
    <lineage>
        <taxon>Bacteria</taxon>
        <taxon>Bacillati</taxon>
        <taxon>Actinomycetota</taxon>
        <taxon>Actinomycetes</taxon>
        <taxon>Mycobacteriales</taxon>
        <taxon>Corynebacteriaceae</taxon>
        <taxon>Corynebacterium</taxon>
    </lineage>
</organism>
<keyword evidence="3 6" id="KW-0808">Transferase</keyword>
<dbReference type="EMBL" id="CP011541">
    <property type="protein sequence ID" value="AKK03009.1"/>
    <property type="molecule type" value="Genomic_DNA"/>
</dbReference>
<comment type="function">
    <text evidence="3">Catalyzes the phosphorylation of the 3'-hydroxyl group of dephosphocoenzyme A to form coenzyme A.</text>
</comment>
<dbReference type="UniPathway" id="UPA00241">
    <property type="reaction ID" value="UER00356"/>
</dbReference>
<dbReference type="HAMAP" id="MF_00376">
    <property type="entry name" value="Dephospho_CoA_kinase"/>
    <property type="match status" value="1"/>
</dbReference>
<keyword evidence="3" id="KW-0173">Coenzyme A biosynthesis</keyword>
<dbReference type="SUPFAM" id="SSF52540">
    <property type="entry name" value="P-loop containing nucleoside triphosphate hydrolases"/>
    <property type="match status" value="1"/>
</dbReference>
<dbReference type="GO" id="GO:0005524">
    <property type="term" value="F:ATP binding"/>
    <property type="evidence" value="ECO:0007669"/>
    <property type="project" value="UniProtKB-UniRule"/>
</dbReference>
<dbReference type="InterPro" id="IPR015940">
    <property type="entry name" value="UBA"/>
</dbReference>
<dbReference type="InterPro" id="IPR001977">
    <property type="entry name" value="Depp_CoAkinase"/>
</dbReference>
<dbReference type="PANTHER" id="PTHR10695:SF46">
    <property type="entry name" value="BIFUNCTIONAL COENZYME A SYNTHASE-RELATED"/>
    <property type="match status" value="1"/>
</dbReference>
<reference evidence="6 7" key="1">
    <citation type="submission" date="2015-05" db="EMBL/GenBank/DDBJ databases">
        <title>Complete genome sequence of Corynebacterium epidermidicanis DSM 45586, isolated from the skin of a dog suffering from pruritus.</title>
        <authorList>
            <person name="Ruckert C."/>
            <person name="Albersmeier A."/>
            <person name="Winkler A."/>
            <person name="Tauch A."/>
        </authorList>
    </citation>
    <scope>NUCLEOTIDE SEQUENCE [LARGE SCALE GENOMIC DNA]</scope>
    <source>
        <strain evidence="6 7">DSM 45586</strain>
    </source>
</reference>
<evidence type="ECO:0000313" key="6">
    <source>
        <dbReference type="EMBL" id="AKK03009.1"/>
    </source>
</evidence>
<keyword evidence="7" id="KW-1185">Reference proteome</keyword>
<dbReference type="GO" id="GO:0004140">
    <property type="term" value="F:dephospho-CoA kinase activity"/>
    <property type="evidence" value="ECO:0007669"/>
    <property type="project" value="UniProtKB-UniRule"/>
</dbReference>
<dbReference type="PATRIC" id="fig|1050174.4.peg.1157"/>
<comment type="catalytic activity">
    <reaction evidence="3">
        <text>3'-dephospho-CoA + ATP = ADP + CoA + H(+)</text>
        <dbReference type="Rhea" id="RHEA:18245"/>
        <dbReference type="ChEBI" id="CHEBI:15378"/>
        <dbReference type="ChEBI" id="CHEBI:30616"/>
        <dbReference type="ChEBI" id="CHEBI:57287"/>
        <dbReference type="ChEBI" id="CHEBI:57328"/>
        <dbReference type="ChEBI" id="CHEBI:456216"/>
        <dbReference type="EC" id="2.7.1.24"/>
    </reaction>
</comment>
<dbReference type="PANTHER" id="PTHR10695">
    <property type="entry name" value="DEPHOSPHO-COA KINASE-RELATED"/>
    <property type="match status" value="1"/>
</dbReference>
<dbReference type="EC" id="2.7.1.24" evidence="3 4"/>
<dbReference type="KEGG" id="cei:CEPID_05725"/>
<evidence type="ECO:0000256" key="3">
    <source>
        <dbReference type="HAMAP-Rule" id="MF_00376"/>
    </source>
</evidence>